<dbReference type="PANTHER" id="PTHR30528">
    <property type="entry name" value="CYTOPLASMIC PROTEIN"/>
    <property type="match status" value="1"/>
</dbReference>
<organism evidence="1 2">
    <name type="scientific">Leucobacter massiliensis</name>
    <dbReference type="NCBI Taxonomy" id="1686285"/>
    <lineage>
        <taxon>Bacteria</taxon>
        <taxon>Bacillati</taxon>
        <taxon>Actinomycetota</taxon>
        <taxon>Actinomycetes</taxon>
        <taxon>Micrococcales</taxon>
        <taxon>Microbacteriaceae</taxon>
        <taxon>Leucobacter</taxon>
    </lineage>
</organism>
<dbReference type="EMBL" id="MWZD01000013">
    <property type="protein sequence ID" value="PRI12094.1"/>
    <property type="molecule type" value="Genomic_DNA"/>
</dbReference>
<evidence type="ECO:0008006" key="3">
    <source>
        <dbReference type="Google" id="ProtNLM"/>
    </source>
</evidence>
<dbReference type="InterPro" id="IPR009351">
    <property type="entry name" value="AlkZ-like"/>
</dbReference>
<evidence type="ECO:0000313" key="1">
    <source>
        <dbReference type="EMBL" id="PRI12094.1"/>
    </source>
</evidence>
<proteinExistence type="predicted"/>
<sequence>MTTPESLTPAEARRVALAAQGFRRTPKLRLRRPFDPALERLHVLQIDSVNVFARSHYLPVFSRHGGYDTTALDRLLWGSGEYTEYWAHEAAFIPVRDRPLFSWRMRDFRERRGADWRATAQSRTVSRVRERLAAEGPSFVRELEEEARESRGPWWDWGETKRAVEYLFAIGEVVSAGREGFQRRYALAEQVLPEAALREVSRAEAQRALIERAARSLGVATLADLADYHRLKTSEARTAVRALSEEGILVPVRVAGWTGPGGRPEPAWLHRDARVPARLSPDALLTPFDPVVWFRPRAERLFDFHYRIEIYTPKEQRRYGYYCLPLMVGGRLAGRLDLKADRRGKQLLVQAAWREDKAPSRTVEAAATLLAEAARWQGLHSVTVSGAGNLPLPRRIDAS</sequence>
<dbReference type="PANTHER" id="PTHR30528:SF0">
    <property type="entry name" value="CYTOPLASMIC PROTEIN"/>
    <property type="match status" value="1"/>
</dbReference>
<accession>A0A2S9QR74</accession>
<dbReference type="AlphaFoldDB" id="A0A2S9QR74"/>
<name>A0A2S9QR74_9MICO</name>
<gene>
    <name evidence="1" type="ORF">B4915_03270</name>
</gene>
<dbReference type="RefSeq" id="WP_105804403.1">
    <property type="nucleotide sequence ID" value="NZ_MWZD01000013.1"/>
</dbReference>
<evidence type="ECO:0000313" key="2">
    <source>
        <dbReference type="Proteomes" id="UP000238650"/>
    </source>
</evidence>
<reference evidence="1 2" key="1">
    <citation type="journal article" date="2017" name="New Microbes New Infect">
        <title>Genome sequence of 'Leucobacter massiliensis' sp. nov. isolated from human pharynx after travel to the 2014 Hajj.</title>
        <authorList>
            <person name="Leangapichart T."/>
            <person name="Gautret P."/>
            <person name="Nguyen T.T."/>
            <person name="Armstrong N."/>
            <person name="Rolain J.M."/>
        </authorList>
    </citation>
    <scope>NUCLEOTIDE SEQUENCE [LARGE SCALE GENOMIC DNA]</scope>
    <source>
        <strain evidence="1 2">122RC15</strain>
    </source>
</reference>
<keyword evidence="2" id="KW-1185">Reference proteome</keyword>
<dbReference type="Proteomes" id="UP000238650">
    <property type="component" value="Unassembled WGS sequence"/>
</dbReference>
<dbReference type="Pfam" id="PF06224">
    <property type="entry name" value="AlkZ-like"/>
    <property type="match status" value="1"/>
</dbReference>
<protein>
    <recommendedName>
        <fullName evidence="3">Cytoplasmic protein</fullName>
    </recommendedName>
</protein>
<dbReference type="OrthoDB" id="9787207at2"/>
<comment type="caution">
    <text evidence="1">The sequence shown here is derived from an EMBL/GenBank/DDBJ whole genome shotgun (WGS) entry which is preliminary data.</text>
</comment>